<feature type="signal peptide" evidence="1">
    <location>
        <begin position="1"/>
        <end position="25"/>
    </location>
</feature>
<proteinExistence type="predicted"/>
<dbReference type="EMBL" id="GGFM01010555">
    <property type="protein sequence ID" value="MBW31306.1"/>
    <property type="molecule type" value="Transcribed_RNA"/>
</dbReference>
<protein>
    <submittedName>
        <fullName evidence="2">Putative secreted peptide</fullName>
    </submittedName>
</protein>
<evidence type="ECO:0000256" key="1">
    <source>
        <dbReference type="SAM" id="SignalP"/>
    </source>
</evidence>
<feature type="chain" id="PRO_5014630208" evidence="1">
    <location>
        <begin position="26"/>
        <end position="196"/>
    </location>
</feature>
<dbReference type="AlphaFoldDB" id="A0A2M3ZRW8"/>
<organism evidence="2">
    <name type="scientific">Anopheles braziliensis</name>
    <dbReference type="NCBI Taxonomy" id="58242"/>
    <lineage>
        <taxon>Eukaryota</taxon>
        <taxon>Metazoa</taxon>
        <taxon>Ecdysozoa</taxon>
        <taxon>Arthropoda</taxon>
        <taxon>Hexapoda</taxon>
        <taxon>Insecta</taxon>
        <taxon>Pterygota</taxon>
        <taxon>Neoptera</taxon>
        <taxon>Endopterygota</taxon>
        <taxon>Diptera</taxon>
        <taxon>Nematocera</taxon>
        <taxon>Culicoidea</taxon>
        <taxon>Culicidae</taxon>
        <taxon>Anophelinae</taxon>
        <taxon>Anopheles</taxon>
    </lineage>
</organism>
<sequence length="196" mass="21847">MSFLGLIIWGRSLLPLLVLPTATHCRSSSVHQSTQSSNKKSVFALLAAILLLAFVLCKGCPGKQARANRLKLILLPEWVIYSKWLFKNIFSPIHPTLTVRKKPAHGIKGIYFYRPSFSPPFSTPPQYAPLPTRSHCLSQSARMSSPARCFHIIPSQLPVLFIQFDSGTKSKRSLLVEPGKEMVYENPPTHTHAAIS</sequence>
<name>A0A2M3ZRW8_9DIPT</name>
<keyword evidence="1" id="KW-0732">Signal</keyword>
<reference evidence="2" key="1">
    <citation type="submission" date="2018-01" db="EMBL/GenBank/DDBJ databases">
        <title>An insight into the sialome of Amazonian anophelines.</title>
        <authorList>
            <person name="Ribeiro J.M."/>
            <person name="Scarpassa V."/>
            <person name="Calvo E."/>
        </authorList>
    </citation>
    <scope>NUCLEOTIDE SEQUENCE</scope>
    <source>
        <tissue evidence="2">Salivary glands</tissue>
    </source>
</reference>
<evidence type="ECO:0000313" key="2">
    <source>
        <dbReference type="EMBL" id="MBW31306.1"/>
    </source>
</evidence>
<accession>A0A2M3ZRW8</accession>